<dbReference type="VEuPathDB" id="FungiDB:CH63R_11018"/>
<dbReference type="EMBL" id="CACQ02003124">
    <property type="protein sequence ID" value="CCF38734.1"/>
    <property type="molecule type" value="Genomic_DNA"/>
</dbReference>
<dbReference type="Proteomes" id="UP000092177">
    <property type="component" value="Unassembled WGS sequence"/>
</dbReference>
<dbReference type="InterPro" id="IPR053175">
    <property type="entry name" value="DHMBA_Reg_Transcription_Factor"/>
</dbReference>
<gene>
    <name evidence="1" type="ORF">CH063_00295</name>
    <name evidence="2" type="ORF">CH63R_11018</name>
</gene>
<organism evidence="1 3">
    <name type="scientific">Colletotrichum higginsianum (strain IMI 349063)</name>
    <name type="common">Crucifer anthracnose fungus</name>
    <dbReference type="NCBI Taxonomy" id="759273"/>
    <lineage>
        <taxon>Eukaryota</taxon>
        <taxon>Fungi</taxon>
        <taxon>Dikarya</taxon>
        <taxon>Ascomycota</taxon>
        <taxon>Pezizomycotina</taxon>
        <taxon>Sordariomycetes</taxon>
        <taxon>Hypocreomycetidae</taxon>
        <taxon>Glomerellales</taxon>
        <taxon>Glomerellaceae</taxon>
        <taxon>Colletotrichum</taxon>
        <taxon>Colletotrichum destructivum species complex</taxon>
    </lineage>
</organism>
<accession>H1VET1</accession>
<proteinExistence type="predicted"/>
<protein>
    <submittedName>
        <fullName evidence="1">C6 zinc finger protein</fullName>
    </submittedName>
</protein>
<dbReference type="PANTHER" id="PTHR38791:SF13">
    <property type="entry name" value="ZN(2)-C6 FUNGAL-TYPE DOMAIN-CONTAINING PROTEIN"/>
    <property type="match status" value="1"/>
</dbReference>
<reference evidence="3" key="2">
    <citation type="journal article" date="2012" name="Nat. Genet.">
        <title>Lifestyle transitions in plant pathogenic Colletotrichum fungi deciphered by genome and transcriptome analyses.</title>
        <authorList>
            <person name="O'Connell R.J."/>
            <person name="Thon M.R."/>
            <person name="Hacquard S."/>
            <person name="Amyotte S.G."/>
            <person name="Kleemann J."/>
            <person name="Torres M.F."/>
            <person name="Damm U."/>
            <person name="Buiate E.A."/>
            <person name="Epstein L."/>
            <person name="Alkan N."/>
            <person name="Altmueller J."/>
            <person name="Alvarado-Balderrama L."/>
            <person name="Bauser C.A."/>
            <person name="Becker C."/>
            <person name="Birren B.W."/>
            <person name="Chen Z."/>
            <person name="Choi J."/>
            <person name="Crouch J.A."/>
            <person name="Duvick J.P."/>
            <person name="Farman M.A."/>
            <person name="Gan P."/>
            <person name="Heiman D."/>
            <person name="Henrissat B."/>
            <person name="Howard R.J."/>
            <person name="Kabbage M."/>
            <person name="Koch C."/>
            <person name="Kracher B."/>
            <person name="Kubo Y."/>
            <person name="Law A.D."/>
            <person name="Lebrun M.-H."/>
            <person name="Lee Y.-H."/>
            <person name="Miyara I."/>
            <person name="Moore N."/>
            <person name="Neumann U."/>
            <person name="Nordstroem K."/>
            <person name="Panaccione D.G."/>
            <person name="Panstruga R."/>
            <person name="Place M."/>
            <person name="Proctor R.H."/>
            <person name="Prusky D."/>
            <person name="Rech G."/>
            <person name="Reinhardt R."/>
            <person name="Rollins J.A."/>
            <person name="Rounsley S."/>
            <person name="Schardl C.L."/>
            <person name="Schwartz D.C."/>
            <person name="Shenoy N."/>
            <person name="Shirasu K."/>
            <person name="Sikhakolli U.R."/>
            <person name="Stueber K."/>
            <person name="Sukno S.A."/>
            <person name="Sweigard J.A."/>
            <person name="Takano Y."/>
            <person name="Takahara H."/>
            <person name="Trail F."/>
            <person name="van der Does H.C."/>
            <person name="Voll L.M."/>
            <person name="Will I."/>
            <person name="Young S."/>
            <person name="Zeng Q."/>
            <person name="Zhang J."/>
            <person name="Zhou S."/>
            <person name="Dickman M.B."/>
            <person name="Schulze-Lefert P."/>
            <person name="Ver Loren van Themaat E."/>
            <person name="Ma L.-J."/>
            <person name="Vaillancourt L.J."/>
        </authorList>
    </citation>
    <scope>NUCLEOTIDE SEQUENCE [LARGE SCALE GENOMIC DNA]</scope>
    <source>
        <strain evidence="3">IMI 349063</strain>
    </source>
</reference>
<dbReference type="EMBL" id="LTAN01000007">
    <property type="protein sequence ID" value="OBR06898.1"/>
    <property type="molecule type" value="Genomic_DNA"/>
</dbReference>
<keyword evidence="4" id="KW-1185">Reference proteome</keyword>
<dbReference type="Proteomes" id="UP000007174">
    <property type="component" value="Unassembled WGS sequence"/>
</dbReference>
<evidence type="ECO:0000313" key="4">
    <source>
        <dbReference type="Proteomes" id="UP000092177"/>
    </source>
</evidence>
<dbReference type="RefSeq" id="XP_018155416.1">
    <property type="nucleotide sequence ID" value="XM_018305992.1"/>
</dbReference>
<dbReference type="OrthoDB" id="2991872at2759"/>
<evidence type="ECO:0000313" key="2">
    <source>
        <dbReference type="EMBL" id="OBR06898.1"/>
    </source>
</evidence>
<dbReference type="KEGG" id="chig:CH63R_11018"/>
<evidence type="ECO:0000313" key="1">
    <source>
        <dbReference type="EMBL" id="CCF38734.1"/>
    </source>
</evidence>
<reference evidence="2" key="3">
    <citation type="submission" date="2016-02" db="EMBL/GenBank/DDBJ databases">
        <title>Resequencing and annotation of the Colletotrichum higginsianum genome.</title>
        <authorList>
            <person name="O'Connell R."/>
            <person name="Zambounis A."/>
            <person name="Thon M."/>
            <person name="Dallery J.-F."/>
        </authorList>
    </citation>
    <scope>NUCLEOTIDE SEQUENCE [LARGE SCALE GENOMIC DNA]</scope>
    <source>
        <strain evidence="2">IMI 349063</strain>
    </source>
</reference>
<sequence>MGYPRGELLLAHAQKYPRPSTKSNKRHISVRPGVPTTASLSFPTLTLHIQLCAESSTRYPFSLSFRTRWFTMVRAKVARDAELGESRDKTRLVVDRIPENLSQDVLSRAVDYFFLCYGHDYDPQATCSFFDLLPAMFAKASVVSPLYKATVASAVQVAGLHSPRHGGAAMAHVVYTDAVSSTRNALRCPESSKSDEMLLTTLVLEAYETTFRVFRSTQSAPRLPTHLLGSIALLKHRGVLNYRNSLSWRLLIATRTRLLRHAWQISNGITNIQAVRQIWQCAEGVVPTGPAIDTDTLALELACLRHAFCNKETAVEASDAPNHCANGTILSSGPEIDVLLSRAIRLADQCSQWYASLPPAWRPIAAAAPRGAVSIQSNNGGQYTPPTVFSNLFIANSYNRHRVTELGALCLVIKGLVESDTANELRDVHLPSWLISRVQSLVDDICDTVEFMTCDVKVDGLHNVQTLLTFTLSDSSSSMGSNHTSPIEVKHARQVASSGFYMAYSTLSAVLELLGGGLSYRGMAPSMMCEGQKQWIEERITKLGSIFSPKIRRAM</sequence>
<dbReference type="GeneID" id="28870099"/>
<dbReference type="AlphaFoldDB" id="H1VET1"/>
<name>H1VET1_COLHI</name>
<dbReference type="HOGENOM" id="CLU_013866_3_0_1"/>
<reference evidence="1" key="1">
    <citation type="submission" date="2011-12" db="EMBL/GenBank/DDBJ databases">
        <title>The genome sequence of Colletotrichum higginsianum IMI 34906.</title>
        <authorList>
            <person name="Ma L.-J."/>
            <person name="O'Connell R."/>
            <person name="van Themaat E.V.L."/>
            <person name="Stueber K."/>
            <person name="Young S.K."/>
            <person name="Zeng Q."/>
            <person name="Gargeya S."/>
            <person name="Fitzgerald M."/>
            <person name="Haas B."/>
            <person name="Abouelleil A."/>
            <person name="Alvarado L."/>
            <person name="Arachchi H.M."/>
            <person name="Berlin A."/>
            <person name="Chapman S.B."/>
            <person name="Gearin G."/>
            <person name="Goldberg J."/>
            <person name="Griggs A."/>
            <person name="Gujja S."/>
            <person name="Hansen M."/>
            <person name="Heiman D."/>
            <person name="Howarth C."/>
            <person name="Larimer J."/>
            <person name="Lui A."/>
            <person name="MacDonald P.J.P."/>
            <person name="McCowen C."/>
            <person name="Montmayeur A."/>
            <person name="Murphy C."/>
            <person name="Neiman D."/>
            <person name="Pearson M."/>
            <person name="Priest M."/>
            <person name="Roberts A."/>
            <person name="Saif S."/>
            <person name="Shea T."/>
            <person name="Sisk P."/>
            <person name="Stolte C."/>
            <person name="Sykes S."/>
            <person name="Wortman J."/>
            <person name="Nusbaum C."/>
            <person name="Birren B."/>
        </authorList>
    </citation>
    <scope>NUCLEOTIDE SEQUENCE [LARGE SCALE GENOMIC DNA]</scope>
    <source>
        <strain evidence="1">IMI 349063</strain>
    </source>
</reference>
<reference evidence="4" key="4">
    <citation type="journal article" date="2017" name="BMC Genomics">
        <title>Gapless genome assembly of Colletotrichum higginsianum reveals chromosome structure and association of transposable elements with secondary metabolite gene clusters.</title>
        <authorList>
            <person name="Dallery J.-F."/>
            <person name="Lapalu N."/>
            <person name="Zampounis A."/>
            <person name="Pigne S."/>
            <person name="Luyten I."/>
            <person name="Amselem J."/>
            <person name="Wittenberg A.H.J."/>
            <person name="Zhou S."/>
            <person name="de Queiroz M.V."/>
            <person name="Robin G.P."/>
            <person name="Auger A."/>
            <person name="Hainaut M."/>
            <person name="Henrissat B."/>
            <person name="Kim K.-T."/>
            <person name="Lee Y.-H."/>
            <person name="Lespinet O."/>
            <person name="Schwartz D.C."/>
            <person name="Thon M.R."/>
            <person name="O'Connell R.J."/>
        </authorList>
    </citation>
    <scope>NUCLEOTIDE SEQUENCE [LARGE SCALE GENOMIC DNA]</scope>
    <source>
        <strain evidence="4">IMI 349063</strain>
    </source>
</reference>
<evidence type="ECO:0000313" key="3">
    <source>
        <dbReference type="Proteomes" id="UP000007174"/>
    </source>
</evidence>
<dbReference type="PANTHER" id="PTHR38791">
    <property type="entry name" value="ZN(II)2CYS6 TRANSCRIPTION FACTOR (EUROFUNG)-RELATED-RELATED"/>
    <property type="match status" value="1"/>
</dbReference>